<evidence type="ECO:0000256" key="4">
    <source>
        <dbReference type="ARBA" id="ARBA00035204"/>
    </source>
</evidence>
<evidence type="ECO:0000256" key="2">
    <source>
        <dbReference type="ARBA" id="ARBA00022980"/>
    </source>
</evidence>
<dbReference type="EMBL" id="QRGR01000010">
    <property type="protein sequence ID" value="RDV15215.1"/>
    <property type="molecule type" value="Genomic_DNA"/>
</dbReference>
<dbReference type="Gene3D" id="1.10.287.310">
    <property type="match status" value="1"/>
</dbReference>
<dbReference type="HAMAP" id="MF_00374">
    <property type="entry name" value="Ribosomal_uL29"/>
    <property type="match status" value="1"/>
</dbReference>
<protein>
    <recommendedName>
        <fullName evidence="4 5">Large ribosomal subunit protein uL29</fullName>
    </recommendedName>
</protein>
<evidence type="ECO:0000256" key="3">
    <source>
        <dbReference type="ARBA" id="ARBA00023274"/>
    </source>
</evidence>
<dbReference type="PROSITE" id="PS00579">
    <property type="entry name" value="RIBOSOMAL_L29"/>
    <property type="match status" value="1"/>
</dbReference>
<dbReference type="GO" id="GO:0003735">
    <property type="term" value="F:structural constituent of ribosome"/>
    <property type="evidence" value="ECO:0007669"/>
    <property type="project" value="InterPro"/>
</dbReference>
<keyword evidence="8" id="KW-1185">Reference proteome</keyword>
<evidence type="ECO:0000256" key="1">
    <source>
        <dbReference type="ARBA" id="ARBA00009254"/>
    </source>
</evidence>
<dbReference type="RefSeq" id="WP_115565628.1">
    <property type="nucleotide sequence ID" value="NZ_QRGR01000010.1"/>
</dbReference>
<dbReference type="GO" id="GO:1990904">
    <property type="term" value="C:ribonucleoprotein complex"/>
    <property type="evidence" value="ECO:0007669"/>
    <property type="project" value="UniProtKB-KW"/>
</dbReference>
<sequence length="65" mass="7565">MKNSEIKALSSEELNERLNTERANMQNLRFAHAISPLENPMKIREAKRNIARLNTEKRSRELANS</sequence>
<dbReference type="GO" id="GO:0006412">
    <property type="term" value="P:translation"/>
    <property type="evidence" value="ECO:0007669"/>
    <property type="project" value="UniProtKB-UniRule"/>
</dbReference>
<name>A0A3D8LCT2_9BACT</name>
<dbReference type="Proteomes" id="UP000256708">
    <property type="component" value="Unassembled WGS sequence"/>
</dbReference>
<dbReference type="InterPro" id="IPR018254">
    <property type="entry name" value="Ribosomal_uL29_CS"/>
</dbReference>
<dbReference type="AlphaFoldDB" id="A0A3D8LCT2"/>
<evidence type="ECO:0000256" key="5">
    <source>
        <dbReference type="HAMAP-Rule" id="MF_00374"/>
    </source>
</evidence>
<dbReference type="SUPFAM" id="SSF46561">
    <property type="entry name" value="Ribosomal protein L29 (L29p)"/>
    <property type="match status" value="1"/>
</dbReference>
<proteinExistence type="inferred from homology"/>
<comment type="similarity">
    <text evidence="1 5">Belongs to the universal ribosomal protein uL29 family.</text>
</comment>
<dbReference type="Pfam" id="PF00831">
    <property type="entry name" value="Ribosomal_L29"/>
    <property type="match status" value="1"/>
</dbReference>
<reference evidence="8" key="1">
    <citation type="submission" date="2018-08" db="EMBL/GenBank/DDBJ databases">
        <authorList>
            <person name="Liu Z.-W."/>
            <person name="Du Z.-J."/>
        </authorList>
    </citation>
    <scope>NUCLEOTIDE SEQUENCE [LARGE SCALE GENOMIC DNA]</scope>
    <source>
        <strain evidence="8">H4X</strain>
    </source>
</reference>
<dbReference type="OrthoDB" id="5296761at2"/>
<dbReference type="InterPro" id="IPR001854">
    <property type="entry name" value="Ribosomal_uL29"/>
</dbReference>
<comment type="caution">
    <text evidence="7">The sequence shown here is derived from an EMBL/GenBank/DDBJ whole genome shotgun (WGS) entry which is preliminary data.</text>
</comment>
<accession>A0A3D8LCT2</accession>
<keyword evidence="3 5" id="KW-0687">Ribonucleoprotein</keyword>
<keyword evidence="6" id="KW-0175">Coiled coil</keyword>
<dbReference type="GO" id="GO:0005840">
    <property type="term" value="C:ribosome"/>
    <property type="evidence" value="ECO:0007669"/>
    <property type="project" value="UniProtKB-KW"/>
</dbReference>
<evidence type="ECO:0000313" key="7">
    <source>
        <dbReference type="EMBL" id="RDV15215.1"/>
    </source>
</evidence>
<keyword evidence="2 5" id="KW-0689">Ribosomal protein</keyword>
<evidence type="ECO:0000256" key="6">
    <source>
        <dbReference type="SAM" id="Coils"/>
    </source>
</evidence>
<feature type="coiled-coil region" evidence="6">
    <location>
        <begin position="11"/>
        <end position="63"/>
    </location>
</feature>
<organism evidence="7 8">
    <name type="scientific">Pontibacter diazotrophicus</name>
    <dbReference type="NCBI Taxonomy" id="1400979"/>
    <lineage>
        <taxon>Bacteria</taxon>
        <taxon>Pseudomonadati</taxon>
        <taxon>Bacteroidota</taxon>
        <taxon>Cytophagia</taxon>
        <taxon>Cytophagales</taxon>
        <taxon>Hymenobacteraceae</taxon>
        <taxon>Pontibacter</taxon>
    </lineage>
</organism>
<gene>
    <name evidence="5" type="primary">rpmC</name>
    <name evidence="7" type="ORF">DXT99_11160</name>
</gene>
<dbReference type="InterPro" id="IPR036049">
    <property type="entry name" value="Ribosomal_uL29_sf"/>
</dbReference>
<dbReference type="CDD" id="cd00427">
    <property type="entry name" value="Ribosomal_L29_HIP"/>
    <property type="match status" value="1"/>
</dbReference>
<evidence type="ECO:0000313" key="8">
    <source>
        <dbReference type="Proteomes" id="UP000256708"/>
    </source>
</evidence>
<dbReference type="NCBIfam" id="TIGR00012">
    <property type="entry name" value="L29"/>
    <property type="match status" value="1"/>
</dbReference>